<sequence length="184" mass="22001">MFPTEVAYKRVIFNAYQYYSYYKQSRVHWQANFDKVVKQNQEHKEKILQLEAKLEEKNNRIKELENRKLISTTKEKVKENVKKKFDTYILQKNKNSLVFNVATYQIATFKDNGDYADIAHICNNCKKDLESGILPYCELCGRLKRNRKACFCNLLKENKTRELEKEQSVAKEELKIERKKVVKF</sequence>
<feature type="coiled-coil region" evidence="1">
    <location>
        <begin position="33"/>
        <end position="74"/>
    </location>
</feature>
<evidence type="ECO:0000313" key="2">
    <source>
        <dbReference type="EMBL" id="CAI2180378.1"/>
    </source>
</evidence>
<dbReference type="AlphaFoldDB" id="A0A9W4STJ6"/>
<keyword evidence="3" id="KW-1185">Reference proteome</keyword>
<accession>A0A9W4STJ6</accession>
<gene>
    <name evidence="2" type="ORF">FWILDA_LOCUS9552</name>
</gene>
<name>A0A9W4STJ6_9GLOM</name>
<evidence type="ECO:0000256" key="1">
    <source>
        <dbReference type="SAM" id="Coils"/>
    </source>
</evidence>
<protein>
    <submittedName>
        <fullName evidence="2">7912_t:CDS:1</fullName>
    </submittedName>
</protein>
<dbReference type="OrthoDB" id="10434185at2759"/>
<reference evidence="2" key="1">
    <citation type="submission" date="2022-08" db="EMBL/GenBank/DDBJ databases">
        <authorList>
            <person name="Kallberg Y."/>
            <person name="Tangrot J."/>
            <person name="Rosling A."/>
        </authorList>
    </citation>
    <scope>NUCLEOTIDE SEQUENCE</scope>
    <source>
        <strain evidence="2">Wild A</strain>
    </source>
</reference>
<dbReference type="Proteomes" id="UP001153678">
    <property type="component" value="Unassembled WGS sequence"/>
</dbReference>
<evidence type="ECO:0000313" key="3">
    <source>
        <dbReference type="Proteomes" id="UP001153678"/>
    </source>
</evidence>
<organism evidence="2 3">
    <name type="scientific">Funneliformis geosporum</name>
    <dbReference type="NCBI Taxonomy" id="1117311"/>
    <lineage>
        <taxon>Eukaryota</taxon>
        <taxon>Fungi</taxon>
        <taxon>Fungi incertae sedis</taxon>
        <taxon>Mucoromycota</taxon>
        <taxon>Glomeromycotina</taxon>
        <taxon>Glomeromycetes</taxon>
        <taxon>Glomerales</taxon>
        <taxon>Glomeraceae</taxon>
        <taxon>Funneliformis</taxon>
    </lineage>
</organism>
<keyword evidence="1" id="KW-0175">Coiled coil</keyword>
<comment type="caution">
    <text evidence="2">The sequence shown here is derived from an EMBL/GenBank/DDBJ whole genome shotgun (WGS) entry which is preliminary data.</text>
</comment>
<dbReference type="EMBL" id="CAMKVN010002276">
    <property type="protein sequence ID" value="CAI2180378.1"/>
    <property type="molecule type" value="Genomic_DNA"/>
</dbReference>
<proteinExistence type="predicted"/>